<evidence type="ECO:0000256" key="1">
    <source>
        <dbReference type="ARBA" id="ARBA00001971"/>
    </source>
</evidence>
<evidence type="ECO:0000256" key="3">
    <source>
        <dbReference type="ARBA" id="ARBA00022723"/>
    </source>
</evidence>
<keyword evidence="6" id="KW-0560">Oxidoreductase</keyword>
<proteinExistence type="inferred from homology"/>
<evidence type="ECO:0000256" key="4">
    <source>
        <dbReference type="ARBA" id="ARBA00023004"/>
    </source>
</evidence>
<name>A0A9P9E751_9PLEO</name>
<keyword evidence="3 5" id="KW-0479">Metal-binding</keyword>
<keyword evidence="9" id="KW-1185">Reference proteome</keyword>
<dbReference type="InterPro" id="IPR017972">
    <property type="entry name" value="Cyt_P450_CS"/>
</dbReference>
<evidence type="ECO:0000256" key="5">
    <source>
        <dbReference type="PIRSR" id="PIRSR602403-1"/>
    </source>
</evidence>
<dbReference type="PANTHER" id="PTHR24305:SF226">
    <property type="entry name" value="CYTOCHROME P450 MONOOXYGENASE"/>
    <property type="match status" value="1"/>
</dbReference>
<evidence type="ECO:0000313" key="9">
    <source>
        <dbReference type="Proteomes" id="UP000700596"/>
    </source>
</evidence>
<dbReference type="OrthoDB" id="1470350at2759"/>
<dbReference type="GO" id="GO:0016705">
    <property type="term" value="F:oxidoreductase activity, acting on paired donors, with incorporation or reduction of molecular oxygen"/>
    <property type="evidence" value="ECO:0007669"/>
    <property type="project" value="InterPro"/>
</dbReference>
<gene>
    <name evidence="8" type="ORF">B0J11DRAFT_576743</name>
</gene>
<dbReference type="SUPFAM" id="SSF48264">
    <property type="entry name" value="Cytochrome P450"/>
    <property type="match status" value="1"/>
</dbReference>
<dbReference type="GO" id="GO:0020037">
    <property type="term" value="F:heme binding"/>
    <property type="evidence" value="ECO:0007669"/>
    <property type="project" value="InterPro"/>
</dbReference>
<comment type="caution">
    <text evidence="8">The sequence shown here is derived from an EMBL/GenBank/DDBJ whole genome shotgun (WGS) entry which is preliminary data.</text>
</comment>
<reference evidence="8" key="1">
    <citation type="journal article" date="2021" name="Nat. Commun.">
        <title>Genetic determinants of endophytism in the Arabidopsis root mycobiome.</title>
        <authorList>
            <person name="Mesny F."/>
            <person name="Miyauchi S."/>
            <person name="Thiergart T."/>
            <person name="Pickel B."/>
            <person name="Atanasova L."/>
            <person name="Karlsson M."/>
            <person name="Huettel B."/>
            <person name="Barry K.W."/>
            <person name="Haridas S."/>
            <person name="Chen C."/>
            <person name="Bauer D."/>
            <person name="Andreopoulos W."/>
            <person name="Pangilinan J."/>
            <person name="LaButti K."/>
            <person name="Riley R."/>
            <person name="Lipzen A."/>
            <person name="Clum A."/>
            <person name="Drula E."/>
            <person name="Henrissat B."/>
            <person name="Kohler A."/>
            <person name="Grigoriev I.V."/>
            <person name="Martin F.M."/>
            <person name="Hacquard S."/>
        </authorList>
    </citation>
    <scope>NUCLEOTIDE SEQUENCE</scope>
    <source>
        <strain evidence="8">MPI-CAGE-CH-0243</strain>
    </source>
</reference>
<dbReference type="Gene3D" id="1.10.630.10">
    <property type="entry name" value="Cytochrome P450"/>
    <property type="match status" value="1"/>
</dbReference>
<keyword evidence="6" id="KW-0503">Monooxygenase</keyword>
<dbReference type="InterPro" id="IPR002403">
    <property type="entry name" value="Cyt_P450_E_grp-IV"/>
</dbReference>
<dbReference type="InterPro" id="IPR001128">
    <property type="entry name" value="Cyt_P450"/>
</dbReference>
<evidence type="ECO:0000256" key="2">
    <source>
        <dbReference type="ARBA" id="ARBA00010617"/>
    </source>
</evidence>
<feature type="binding site" description="axial binding residue" evidence="5">
    <location>
        <position position="465"/>
    </location>
    <ligand>
        <name>heme</name>
        <dbReference type="ChEBI" id="CHEBI:30413"/>
    </ligand>
    <ligandPart>
        <name>Fe</name>
        <dbReference type="ChEBI" id="CHEBI:18248"/>
    </ligandPart>
</feature>
<dbReference type="Pfam" id="PF00067">
    <property type="entry name" value="p450"/>
    <property type="match status" value="1"/>
</dbReference>
<dbReference type="PROSITE" id="PS00086">
    <property type="entry name" value="CYTOCHROME_P450"/>
    <property type="match status" value="1"/>
</dbReference>
<keyword evidence="4 5" id="KW-0408">Iron</keyword>
<organism evidence="8 9">
    <name type="scientific">Dendryphion nanum</name>
    <dbReference type="NCBI Taxonomy" id="256645"/>
    <lineage>
        <taxon>Eukaryota</taxon>
        <taxon>Fungi</taxon>
        <taxon>Dikarya</taxon>
        <taxon>Ascomycota</taxon>
        <taxon>Pezizomycotina</taxon>
        <taxon>Dothideomycetes</taxon>
        <taxon>Pleosporomycetidae</taxon>
        <taxon>Pleosporales</taxon>
        <taxon>Torulaceae</taxon>
        <taxon>Dendryphion</taxon>
    </lineage>
</organism>
<keyword evidence="7" id="KW-0472">Membrane</keyword>
<accession>A0A9P9E751</accession>
<evidence type="ECO:0000256" key="6">
    <source>
        <dbReference type="RuleBase" id="RU000461"/>
    </source>
</evidence>
<dbReference type="EMBL" id="JAGMWT010000003">
    <property type="protein sequence ID" value="KAH7131787.1"/>
    <property type="molecule type" value="Genomic_DNA"/>
</dbReference>
<dbReference type="AlphaFoldDB" id="A0A9P9E751"/>
<comment type="cofactor">
    <cofactor evidence="1 5">
        <name>heme</name>
        <dbReference type="ChEBI" id="CHEBI:30413"/>
    </cofactor>
</comment>
<dbReference type="PRINTS" id="PR00465">
    <property type="entry name" value="EP450IV"/>
</dbReference>
<dbReference type="InterPro" id="IPR036396">
    <property type="entry name" value="Cyt_P450_sf"/>
</dbReference>
<feature type="transmembrane region" description="Helical" evidence="7">
    <location>
        <begin position="12"/>
        <end position="34"/>
    </location>
</feature>
<dbReference type="Proteomes" id="UP000700596">
    <property type="component" value="Unassembled WGS sequence"/>
</dbReference>
<evidence type="ECO:0000256" key="7">
    <source>
        <dbReference type="SAM" id="Phobius"/>
    </source>
</evidence>
<sequence length="547" mass="61141">MDSTLFTSLIDVVKYIVKYSVDGVLLLIVLIASYRLSLHPLRSFPGPFGAKLTSAYSAWYVWKRDFHLVSLRLHERYGPVVRVTPSRLVFNSPAALQEIYNHPLIIKGHAYTQLRQDTQNAPNLLTTLSRSEHRQKRRLIAPVVSDRSMRVFEPDMAREIDAFLRLLLANSREGREVNMSHVAERLGVDIVGQLAFGYTLNTLNDPAHRCIVEGIKERGKRGSIFFFWDHLKVVKGFLNRLRGREDLDGFYKSLRGMIGARMGIPRDAKHDFYALTAGSGEEGEVGLEGKDLWAEALLFIAAGASTTATAVSGAFFYLTRNPHTYTLLTTEIRSTFSSANQIRQGPLLSSCKYLRAVMDETMRLSPSVLAPAWRQQDPASVAAGERWIVDGHVIPPGTQVGVSNYALQHDAKIFPEPFAFKPERWLPPPSSSSSSSSGEADAAFQAQLSKMRRAFAPFSVGERACAGKPMAWLEMSLVVAKTVWYFDFEKAEGEAGKVGEGKRGWGDGREREGEFQLYEGVVVGHDGPNVVFRPRGEEWRELEEKGK</sequence>
<dbReference type="InterPro" id="IPR050121">
    <property type="entry name" value="Cytochrome_P450_monoxygenase"/>
</dbReference>
<dbReference type="PRINTS" id="PR00385">
    <property type="entry name" value="P450"/>
</dbReference>
<evidence type="ECO:0000313" key="8">
    <source>
        <dbReference type="EMBL" id="KAH7131787.1"/>
    </source>
</evidence>
<dbReference type="GO" id="GO:0004497">
    <property type="term" value="F:monooxygenase activity"/>
    <property type="evidence" value="ECO:0007669"/>
    <property type="project" value="UniProtKB-KW"/>
</dbReference>
<keyword evidence="7" id="KW-1133">Transmembrane helix</keyword>
<dbReference type="GO" id="GO:0005506">
    <property type="term" value="F:iron ion binding"/>
    <property type="evidence" value="ECO:0007669"/>
    <property type="project" value="InterPro"/>
</dbReference>
<keyword evidence="5 6" id="KW-0349">Heme</keyword>
<protein>
    <submittedName>
        <fullName evidence="8">Cytochrome P450</fullName>
    </submittedName>
</protein>
<keyword evidence="7" id="KW-0812">Transmembrane</keyword>
<comment type="similarity">
    <text evidence="2 6">Belongs to the cytochrome P450 family.</text>
</comment>
<dbReference type="PANTHER" id="PTHR24305">
    <property type="entry name" value="CYTOCHROME P450"/>
    <property type="match status" value="1"/>
</dbReference>